<name>Q4UBM5_THEAN</name>
<dbReference type="InParanoid" id="Q4UBM5"/>
<dbReference type="OrthoDB" id="366259at2759"/>
<dbReference type="EMBL" id="CR940352">
    <property type="protein sequence ID" value="CAI75776.1"/>
    <property type="molecule type" value="Genomic_DNA"/>
</dbReference>
<proteinExistence type="predicted"/>
<sequence length="1365" mass="158484">MLSSTINNVNGLKKCYHIIIRRNLGYLTISPLFITQLGTSSKLPEININNSGLVKDSNDFTNSSFEPSSPSEVVKCYQLLRSKLKGYDDLEFLERLSRKTLSNLTKLTPEELVNITEILSSLKYRNVLLMHAITESLYWMCKLRKVKLQHLTKFLKFSILLKYIPNVRYLDVFFKEIDDIKHKKTVGDYLRILQFLVKSDLWVYERYIKLYLKLYEHCVNNLGLMPHSNLSSFSQIQTIIDDSNTELFERICMNFEREVEKSEVKHLRMLCNSLLKSNINQLPLAFNRVIKYYLNCRKNDFTPNLSIETLNLYVKFYYRDTEILNKLGNIVAESLSNYTPSQLAILLNGFSTFSYKHKELIKAITQYISGLEIGDPTVNLRLISSLSNLISKTKFHHITSINYINHISTLLTTNTSDCIHSSGRADSVVSVDSGSVGMGLKRIITSDIIKLNQVPVQNSVNSTKPHKLMNKVKSSQVKGRLRYVPESTDIIKVQTLSECLAQFYEKFFNGVHPANERLIRRKLMLHHLKTHNSVGIGSIGGGISNKFEVNKSLSKVYNEKRYDNNYNTSIKRVKYKMRYSGSRYVQPTTYYINETKILKRLFLAQFTRKLPNSLNHGYMLMDNESNNHESTLISNRLRLVDGIIGSENDKYYVDTGINNIQWNKLRYKTKCKVWKELSLFKPVKGIINYLMENNNWMLDEKSTTVGVEKVQKSELEYIIAIISSLSRINCISFPLTNSLLQNFTKFVETCNDSETYSLRFLNSFNILLTSVKPIISTDRSSTILNSIMLFLKSGEFEGIIDEYLRSKTVEKSTLNKLLHNLSFIILYKNMDHFKSVNELKMNNSEGILNIMCKIIKEYHSVDTLDTNTIDTVEWLNNLSYTFWLINNEENVNSGKMFEEVSKIMYKEVNKIIEQLKIKNCETSLIKYYLSIIDNYQRSLNNNNSVNTSMSVKNIDVKNSLKELMEKYKMNEKMISNFVVDGLKLKNNLAFFQKIMEFNKINPNTRHGDTQLYNFYYYYYAASSPGLISPLSDPVNHANGFRKSFSDVRLAKITHRGKEAPIRFVFHEILRILSKHKRSLHTLELEKALRNIGFEGVNISTNKELFDLLNNNKLIEFNIATKRLLYKNRFESIVSQETLLSFVVSNTYKGLRVNLELLSSSPSMVIWVNDLLKYRKVRVLRSNSSNTKGKKRCRFAGSQNQCGVYSSSKCQECYSNVEGLILFPLGKDQFEHDRFKLDHDIKNLWDSVAIPSMDQLLRDYNISQTVITFQPVQTEKKKRKEAKGYESKCLICLDIRLKCGKYTTRISLVLRNSEKELTFNNFNFNTYIIAYYILNILTLYLTYIVLNRKLKCVKMTMLNRIRNKKS</sequence>
<dbReference type="RefSeq" id="XP_955252.1">
    <property type="nucleotide sequence ID" value="XM_950159.1"/>
</dbReference>
<reference evidence="2 3" key="1">
    <citation type="journal article" date="2005" name="Science">
        <title>Genome of the host-cell transforming parasite Theileria annulata compared with T. parva.</title>
        <authorList>
            <person name="Pain A."/>
            <person name="Renauld H."/>
            <person name="Berriman M."/>
            <person name="Murphy L."/>
            <person name="Yeats C.A."/>
            <person name="Weir W."/>
            <person name="Kerhornou A."/>
            <person name="Aslett M."/>
            <person name="Bishop R."/>
            <person name="Bouchier C."/>
            <person name="Cochet M."/>
            <person name="Coulson R.M.R."/>
            <person name="Cronin A."/>
            <person name="de Villiers E.P."/>
            <person name="Fraser A."/>
            <person name="Fosker N."/>
            <person name="Gardner M."/>
            <person name="Goble A."/>
            <person name="Griffiths-Jones S."/>
            <person name="Harris D.E."/>
            <person name="Katzer F."/>
            <person name="Larke N."/>
            <person name="Lord A."/>
            <person name="Maser P."/>
            <person name="McKellar S."/>
            <person name="Mooney P."/>
            <person name="Morton F."/>
            <person name="Nene V."/>
            <person name="O'Neil S."/>
            <person name="Price C."/>
            <person name="Quail M.A."/>
            <person name="Rabbinowitsch E."/>
            <person name="Rawlings N.D."/>
            <person name="Rutter S."/>
            <person name="Saunders D."/>
            <person name="Seeger K."/>
            <person name="Shah T."/>
            <person name="Squares R."/>
            <person name="Squares S."/>
            <person name="Tivey A."/>
            <person name="Walker A.R."/>
            <person name="Woodward J."/>
            <person name="Dobbelaere D.A.E."/>
            <person name="Langsley G."/>
            <person name="Rajandream M.A."/>
            <person name="McKeever D."/>
            <person name="Shiels B."/>
            <person name="Tait A."/>
            <person name="Barrell B.G."/>
            <person name="Hall N."/>
        </authorList>
    </citation>
    <scope>NUCLEOTIDE SEQUENCE [LARGE SCALE GENOMIC DNA]</scope>
    <source>
        <strain evidence="3">Ankara</strain>
    </source>
</reference>
<dbReference type="eggNOG" id="ENOG502S8CU">
    <property type="taxonomic scope" value="Eukaryota"/>
</dbReference>
<feature type="transmembrane region" description="Helical" evidence="1">
    <location>
        <begin position="1326"/>
        <end position="1345"/>
    </location>
</feature>
<dbReference type="VEuPathDB" id="PiroplasmaDB:TA05215"/>
<dbReference type="KEGG" id="tan:TA05215"/>
<dbReference type="Proteomes" id="UP000001950">
    <property type="component" value="Chromosome 3"/>
</dbReference>
<keyword evidence="1" id="KW-0812">Transmembrane</keyword>
<evidence type="ECO:0000313" key="2">
    <source>
        <dbReference type="EMBL" id="CAI75776.1"/>
    </source>
</evidence>
<protein>
    <submittedName>
        <fullName evidence="2">Uncharacterized protein</fullName>
    </submittedName>
</protein>
<keyword evidence="1" id="KW-0472">Membrane</keyword>
<keyword evidence="3" id="KW-1185">Reference proteome</keyword>
<dbReference type="OMA" id="SKCQECY"/>
<evidence type="ECO:0000256" key="1">
    <source>
        <dbReference type="SAM" id="Phobius"/>
    </source>
</evidence>
<gene>
    <name evidence="2" type="ORF">TA05215</name>
</gene>
<evidence type="ECO:0000313" key="3">
    <source>
        <dbReference type="Proteomes" id="UP000001950"/>
    </source>
</evidence>
<accession>Q4UBM5</accession>
<dbReference type="STRING" id="5874.Q4UBM5"/>
<dbReference type="GeneID" id="3864569"/>
<organism evidence="2 3">
    <name type="scientific">Theileria annulata</name>
    <dbReference type="NCBI Taxonomy" id="5874"/>
    <lineage>
        <taxon>Eukaryota</taxon>
        <taxon>Sar</taxon>
        <taxon>Alveolata</taxon>
        <taxon>Apicomplexa</taxon>
        <taxon>Aconoidasida</taxon>
        <taxon>Piroplasmida</taxon>
        <taxon>Theileriidae</taxon>
        <taxon>Theileria</taxon>
    </lineage>
</organism>
<keyword evidence="1" id="KW-1133">Transmembrane helix</keyword>